<proteinExistence type="predicted"/>
<reference evidence="2 3" key="1">
    <citation type="journal article" date="2020" name="Microorganisms">
        <title>Osmotic Adaptation and Compatible Solute Biosynthesis of Phototrophic Bacteria as Revealed from Genome Analyses.</title>
        <authorList>
            <person name="Imhoff J.F."/>
            <person name="Rahn T."/>
            <person name="Kunzel S."/>
            <person name="Keller A."/>
            <person name="Neulinger S.C."/>
        </authorList>
    </citation>
    <scope>NUCLEOTIDE SEQUENCE [LARGE SCALE GENOMIC DNA]</scope>
    <source>
        <strain evidence="2 3">DSM 9895</strain>
    </source>
</reference>
<keyword evidence="3" id="KW-1185">Reference proteome</keyword>
<name>A0ABS1D9L8_9PROT</name>
<evidence type="ECO:0000256" key="1">
    <source>
        <dbReference type="SAM" id="Phobius"/>
    </source>
</evidence>
<sequence>MPELKSDICHSCGGAGWIPAHRLAAGVRECPCQIPPAPRREILTGIAIALAIPPLPFALAYLVHLLG</sequence>
<keyword evidence="1" id="KW-0472">Membrane</keyword>
<keyword evidence="1" id="KW-1133">Transmembrane helix</keyword>
<dbReference type="Proteomes" id="UP001296873">
    <property type="component" value="Unassembled WGS sequence"/>
</dbReference>
<dbReference type="EMBL" id="NRRL01000003">
    <property type="protein sequence ID" value="MBK1667045.1"/>
    <property type="molecule type" value="Genomic_DNA"/>
</dbReference>
<keyword evidence="1" id="KW-0812">Transmembrane</keyword>
<feature type="transmembrane region" description="Helical" evidence="1">
    <location>
        <begin position="42"/>
        <end position="63"/>
    </location>
</feature>
<organism evidence="2 3">
    <name type="scientific">Rhodovibrio sodomensis</name>
    <dbReference type="NCBI Taxonomy" id="1088"/>
    <lineage>
        <taxon>Bacteria</taxon>
        <taxon>Pseudomonadati</taxon>
        <taxon>Pseudomonadota</taxon>
        <taxon>Alphaproteobacteria</taxon>
        <taxon>Rhodospirillales</taxon>
        <taxon>Rhodovibrionaceae</taxon>
        <taxon>Rhodovibrio</taxon>
    </lineage>
</organism>
<accession>A0ABS1D9L8</accession>
<evidence type="ECO:0000313" key="3">
    <source>
        <dbReference type="Proteomes" id="UP001296873"/>
    </source>
</evidence>
<protein>
    <submittedName>
        <fullName evidence="2">Uncharacterized protein</fullName>
    </submittedName>
</protein>
<evidence type="ECO:0000313" key="2">
    <source>
        <dbReference type="EMBL" id="MBK1667045.1"/>
    </source>
</evidence>
<gene>
    <name evidence="2" type="ORF">CKO28_03170</name>
</gene>
<comment type="caution">
    <text evidence="2">The sequence shown here is derived from an EMBL/GenBank/DDBJ whole genome shotgun (WGS) entry which is preliminary data.</text>
</comment>
<dbReference type="RefSeq" id="WP_200339106.1">
    <property type="nucleotide sequence ID" value="NZ_NRRL01000003.1"/>
</dbReference>